<dbReference type="SUPFAM" id="SSF69287">
    <property type="entry name" value="Urease metallochaperone UreE, N-terminal domain"/>
    <property type="match status" value="1"/>
</dbReference>
<reference evidence="1 3" key="1">
    <citation type="submission" date="2016-07" db="EMBL/GenBank/DDBJ databases">
        <authorList>
            <person name="Jeong J.-J."/>
            <person name="Kim D.W."/>
            <person name="Sang M.K."/>
            <person name="Choi I.-G."/>
            <person name="Kim K.D."/>
        </authorList>
    </citation>
    <scope>NUCLEOTIDE SEQUENCE [LARGE SCALE GENOMIC DNA]</scope>
    <source>
        <strain evidence="1 3">C-26</strain>
    </source>
</reference>
<dbReference type="EMBL" id="MAYF01000055">
    <property type="protein sequence ID" value="OCA79750.1"/>
    <property type="molecule type" value="Genomic_DNA"/>
</dbReference>
<dbReference type="Proteomes" id="UP000093508">
    <property type="component" value="Unassembled WGS sequence"/>
</dbReference>
<dbReference type="EMBL" id="FRBM01000002">
    <property type="protein sequence ID" value="SHL07837.1"/>
    <property type="molecule type" value="Genomic_DNA"/>
</dbReference>
<dbReference type="Gene3D" id="3.30.70.790">
    <property type="entry name" value="UreE, C-terminal domain"/>
    <property type="match status" value="1"/>
</dbReference>
<evidence type="ECO:0000313" key="2">
    <source>
        <dbReference type="EMBL" id="SHL07837.1"/>
    </source>
</evidence>
<organism evidence="2 4">
    <name type="scientific">Chryseobacterium contaminans</name>
    <dbReference type="NCBI Taxonomy" id="1423959"/>
    <lineage>
        <taxon>Bacteria</taxon>
        <taxon>Pseudomonadati</taxon>
        <taxon>Bacteroidota</taxon>
        <taxon>Flavobacteriia</taxon>
        <taxon>Flavobacteriales</taxon>
        <taxon>Weeksellaceae</taxon>
        <taxon>Chryseobacterium group</taxon>
        <taxon>Chryseobacterium</taxon>
    </lineage>
</organism>
<dbReference type="Proteomes" id="UP000184069">
    <property type="component" value="Unassembled WGS sequence"/>
</dbReference>
<protein>
    <submittedName>
        <fullName evidence="2">Urease accessory protein</fullName>
    </submittedName>
</protein>
<accession>A0A1M6XPC5</accession>
<name>A0A1M6XPC5_9FLAO</name>
<evidence type="ECO:0000313" key="4">
    <source>
        <dbReference type="Proteomes" id="UP000184069"/>
    </source>
</evidence>
<dbReference type="RefSeq" id="WP_066692693.1">
    <property type="nucleotide sequence ID" value="NZ_FRBM01000002.1"/>
</dbReference>
<dbReference type="InterPro" id="IPR036118">
    <property type="entry name" value="UreE_N_sf"/>
</dbReference>
<sequence length="158" mass="18088">MNTVQPVVIDEVKAKIDLNGQNFDLLELEWFENKKQKLTRTTRSGKVLELRLGNLKEWQHGDGLYSNGQLIATIAIKTCLTISFPAENDAEAADFCYFIGNQHLPVFLTSPQQFAVPYDGRLFEQLSFRYGARIQLTDAQLLSHQSLRYLAKNRTHEN</sequence>
<dbReference type="SUPFAM" id="SSF69737">
    <property type="entry name" value="Urease metallochaperone UreE, C-terminal domain"/>
    <property type="match status" value="1"/>
</dbReference>
<reference evidence="2 4" key="2">
    <citation type="submission" date="2016-11" db="EMBL/GenBank/DDBJ databases">
        <authorList>
            <person name="Jaros S."/>
            <person name="Januszkiewicz K."/>
            <person name="Wedrychowicz H."/>
        </authorList>
    </citation>
    <scope>NUCLEOTIDE SEQUENCE [LARGE SCALE GENOMIC DNA]</scope>
    <source>
        <strain evidence="2 4">DSM 27621</strain>
    </source>
</reference>
<keyword evidence="3" id="KW-1185">Reference proteome</keyword>
<dbReference type="OrthoDB" id="713673at2"/>
<dbReference type="AlphaFoldDB" id="A0A1M6XPC5"/>
<evidence type="ECO:0000313" key="3">
    <source>
        <dbReference type="Proteomes" id="UP000093508"/>
    </source>
</evidence>
<dbReference type="STRING" id="1423959.SAMN05444407_102161"/>
<proteinExistence type="predicted"/>
<gene>
    <name evidence="1" type="ORF">BBH99_17925</name>
    <name evidence="2" type="ORF">SAMN05444407_102161</name>
</gene>
<evidence type="ECO:0000313" key="1">
    <source>
        <dbReference type="EMBL" id="OCA79750.1"/>
    </source>
</evidence>
<dbReference type="Gene3D" id="2.60.260.20">
    <property type="entry name" value="Urease metallochaperone UreE, N-terminal domain"/>
    <property type="match status" value="1"/>
</dbReference>